<dbReference type="InterPro" id="IPR005016">
    <property type="entry name" value="TDE1/TMS"/>
</dbReference>
<dbReference type="AlphaFoldDB" id="A0AAV1HSZ7"/>
<dbReference type="PANTHER" id="PTHR10383">
    <property type="entry name" value="SERINE INCORPORATOR"/>
    <property type="match status" value="1"/>
</dbReference>
<feature type="transmembrane region" description="Helical" evidence="7">
    <location>
        <begin position="253"/>
        <end position="271"/>
    </location>
</feature>
<comment type="similarity">
    <text evidence="2">Belongs to the TDE1 family.</text>
</comment>
<feature type="chain" id="PRO_5043819026" description="Serine incorporator" evidence="8">
    <location>
        <begin position="17"/>
        <end position="456"/>
    </location>
</feature>
<feature type="transmembrane region" description="Helical" evidence="7">
    <location>
        <begin position="390"/>
        <end position="409"/>
    </location>
</feature>
<feature type="region of interest" description="Disordered" evidence="6">
    <location>
        <begin position="339"/>
        <end position="363"/>
    </location>
</feature>
<sequence length="456" mass="50137">MFAFTWIGTALASCAATCACHACNMASREVMRRSARLAYCVLFTLAMVLAWVLRDFAKPLIDKIPWIVHQAMGTGEPSERWYGQQAVYRVSMGNFLFFGLMAVAMVGVRYKSDKRDQYLQHGGWFVKIGLWLLFNILPFFFPVSFVNGYGWVARGGSACFLFVQMLMLLDFVTNWNDAWVDKEDERYLWALLGVTGGAYLGALGLAGVLIYFFKPGGAGDCSFNVTMITFTLILGLAMTGVSMTPSLARNGSLFPSAIFTLYCTYLCYSALVSEPHDYICNGLGQRINAASATTLATGMLLALVSVVYSALRAGSNTALFRFTSDDGAAAEQPLLDDDTGRNYVKEEGTSAGLDGPPAPGMSRAARTADEAEAASKAAEDMTPVTYNYSFFHFIFALASMYLAMLMTGWGTGAEEKDLIDVGWFSVWVKFITQWVTAGTYCWMLAAPTLYPDREFM</sequence>
<feature type="signal peptide" evidence="8">
    <location>
        <begin position="1"/>
        <end position="16"/>
    </location>
</feature>
<evidence type="ECO:0000256" key="2">
    <source>
        <dbReference type="ARBA" id="ARBA00006665"/>
    </source>
</evidence>
<dbReference type="GO" id="GO:0016020">
    <property type="term" value="C:membrane"/>
    <property type="evidence" value="ECO:0007669"/>
    <property type="project" value="UniProtKB-SubCell"/>
</dbReference>
<keyword evidence="5 7" id="KW-0472">Membrane</keyword>
<gene>
    <name evidence="9" type="ORF">CVIRNUC_000537</name>
</gene>
<feature type="compositionally biased region" description="Basic and acidic residues" evidence="6">
    <location>
        <begin position="339"/>
        <end position="348"/>
    </location>
</feature>
<keyword evidence="10" id="KW-1185">Reference proteome</keyword>
<comment type="subcellular location">
    <subcellularLocation>
        <location evidence="1">Membrane</location>
        <topology evidence="1">Multi-pass membrane protein</topology>
    </subcellularLocation>
</comment>
<keyword evidence="3 7" id="KW-0812">Transmembrane</keyword>
<evidence type="ECO:0000256" key="7">
    <source>
        <dbReference type="SAM" id="Phobius"/>
    </source>
</evidence>
<protein>
    <recommendedName>
        <fullName evidence="11">Serine incorporator</fullName>
    </recommendedName>
</protein>
<dbReference type="Proteomes" id="UP001314263">
    <property type="component" value="Unassembled WGS sequence"/>
</dbReference>
<feature type="transmembrane region" description="Helical" evidence="7">
    <location>
        <begin position="225"/>
        <end position="247"/>
    </location>
</feature>
<organism evidence="9 10">
    <name type="scientific">Coccomyxa viridis</name>
    <dbReference type="NCBI Taxonomy" id="1274662"/>
    <lineage>
        <taxon>Eukaryota</taxon>
        <taxon>Viridiplantae</taxon>
        <taxon>Chlorophyta</taxon>
        <taxon>core chlorophytes</taxon>
        <taxon>Trebouxiophyceae</taxon>
        <taxon>Trebouxiophyceae incertae sedis</taxon>
        <taxon>Coccomyxaceae</taxon>
        <taxon>Coccomyxa</taxon>
    </lineage>
</organism>
<dbReference type="EMBL" id="CAUYUE010000001">
    <property type="protein sequence ID" value="CAK0735162.1"/>
    <property type="molecule type" value="Genomic_DNA"/>
</dbReference>
<reference evidence="9 10" key="1">
    <citation type="submission" date="2023-10" db="EMBL/GenBank/DDBJ databases">
        <authorList>
            <person name="Maclean D."/>
            <person name="Macfadyen A."/>
        </authorList>
    </citation>
    <scope>NUCLEOTIDE SEQUENCE [LARGE SCALE GENOMIC DNA]</scope>
</reference>
<feature type="transmembrane region" description="Helical" evidence="7">
    <location>
        <begin position="292"/>
        <end position="311"/>
    </location>
</feature>
<evidence type="ECO:0000256" key="6">
    <source>
        <dbReference type="SAM" id="MobiDB-lite"/>
    </source>
</evidence>
<evidence type="ECO:0000256" key="3">
    <source>
        <dbReference type="ARBA" id="ARBA00022692"/>
    </source>
</evidence>
<feature type="transmembrane region" description="Helical" evidence="7">
    <location>
        <begin position="187"/>
        <end position="213"/>
    </location>
</feature>
<feature type="transmembrane region" description="Helical" evidence="7">
    <location>
        <begin position="421"/>
        <end position="445"/>
    </location>
</feature>
<evidence type="ECO:0000256" key="4">
    <source>
        <dbReference type="ARBA" id="ARBA00022989"/>
    </source>
</evidence>
<accession>A0AAV1HSZ7</accession>
<comment type="caution">
    <text evidence="9">The sequence shown here is derived from an EMBL/GenBank/DDBJ whole genome shotgun (WGS) entry which is preliminary data.</text>
</comment>
<feature type="transmembrane region" description="Helical" evidence="7">
    <location>
        <begin position="86"/>
        <end position="108"/>
    </location>
</feature>
<evidence type="ECO:0000313" key="10">
    <source>
        <dbReference type="Proteomes" id="UP001314263"/>
    </source>
</evidence>
<dbReference type="PANTHER" id="PTHR10383:SF9">
    <property type="entry name" value="SERINE INCORPORATOR, ISOFORM F"/>
    <property type="match status" value="1"/>
</dbReference>
<evidence type="ECO:0000256" key="5">
    <source>
        <dbReference type="ARBA" id="ARBA00023136"/>
    </source>
</evidence>
<keyword evidence="4 7" id="KW-1133">Transmembrane helix</keyword>
<name>A0AAV1HSZ7_9CHLO</name>
<evidence type="ECO:0000313" key="9">
    <source>
        <dbReference type="EMBL" id="CAK0735162.1"/>
    </source>
</evidence>
<evidence type="ECO:0008006" key="11">
    <source>
        <dbReference type="Google" id="ProtNLM"/>
    </source>
</evidence>
<feature type="transmembrane region" description="Helical" evidence="7">
    <location>
        <begin position="158"/>
        <end position="175"/>
    </location>
</feature>
<evidence type="ECO:0000256" key="1">
    <source>
        <dbReference type="ARBA" id="ARBA00004141"/>
    </source>
</evidence>
<proteinExistence type="inferred from homology"/>
<dbReference type="Pfam" id="PF03348">
    <property type="entry name" value="Serinc"/>
    <property type="match status" value="1"/>
</dbReference>
<feature type="transmembrane region" description="Helical" evidence="7">
    <location>
        <begin position="35"/>
        <end position="53"/>
    </location>
</feature>
<evidence type="ECO:0000256" key="8">
    <source>
        <dbReference type="SAM" id="SignalP"/>
    </source>
</evidence>
<feature type="transmembrane region" description="Helical" evidence="7">
    <location>
        <begin position="128"/>
        <end position="146"/>
    </location>
</feature>
<keyword evidence="8" id="KW-0732">Signal</keyword>